<dbReference type="AlphaFoldDB" id="A0A317EES0"/>
<dbReference type="PANTHER" id="PTHR39456:SF1">
    <property type="entry name" value="METAL-DEPENDENT HYDROLASE"/>
    <property type="match status" value="1"/>
</dbReference>
<dbReference type="PIRSF" id="PIRSF007580">
    <property type="entry name" value="UCP07580"/>
    <property type="match status" value="1"/>
</dbReference>
<gene>
    <name evidence="2" type="ORF">DKG74_07335</name>
</gene>
<dbReference type="InterPro" id="IPR016516">
    <property type="entry name" value="UCP07580"/>
</dbReference>
<keyword evidence="1" id="KW-1133">Transmembrane helix</keyword>
<keyword evidence="1" id="KW-0472">Membrane</keyword>
<name>A0A317EES0_9PROT</name>
<proteinExistence type="predicted"/>
<dbReference type="Pfam" id="PF10118">
    <property type="entry name" value="Metal_hydrol"/>
    <property type="match status" value="1"/>
</dbReference>
<dbReference type="GO" id="GO:0016787">
    <property type="term" value="F:hydrolase activity"/>
    <property type="evidence" value="ECO:0007669"/>
    <property type="project" value="UniProtKB-KW"/>
</dbReference>
<evidence type="ECO:0000256" key="1">
    <source>
        <dbReference type="SAM" id="Phobius"/>
    </source>
</evidence>
<dbReference type="Proteomes" id="UP000245461">
    <property type="component" value="Unassembled WGS sequence"/>
</dbReference>
<reference evidence="2 3" key="1">
    <citation type="submission" date="2018-05" db="EMBL/GenBank/DDBJ databases">
        <title>Zavarzinia sp. HR-AS.</title>
        <authorList>
            <person name="Lee Y."/>
            <person name="Jeon C.O."/>
        </authorList>
    </citation>
    <scope>NUCLEOTIDE SEQUENCE [LARGE SCALE GENOMIC DNA]</scope>
    <source>
        <strain evidence="2 3">HR-AS</strain>
    </source>
</reference>
<dbReference type="OrthoDB" id="7273156at2"/>
<organism evidence="2 3">
    <name type="scientific">Zavarzinia aquatilis</name>
    <dbReference type="NCBI Taxonomy" id="2211142"/>
    <lineage>
        <taxon>Bacteria</taxon>
        <taxon>Pseudomonadati</taxon>
        <taxon>Pseudomonadota</taxon>
        <taxon>Alphaproteobacteria</taxon>
        <taxon>Rhodospirillales</taxon>
        <taxon>Zavarziniaceae</taxon>
        <taxon>Zavarzinia</taxon>
    </lineage>
</organism>
<protein>
    <submittedName>
        <fullName evidence="2">Metal-dependent hydrolase</fullName>
    </submittedName>
</protein>
<feature type="transmembrane region" description="Helical" evidence="1">
    <location>
        <begin position="197"/>
        <end position="216"/>
    </location>
</feature>
<keyword evidence="3" id="KW-1185">Reference proteome</keyword>
<evidence type="ECO:0000313" key="2">
    <source>
        <dbReference type="EMBL" id="PWR24610.1"/>
    </source>
</evidence>
<keyword evidence="1" id="KW-0812">Transmembrane</keyword>
<dbReference type="EMBL" id="QGLE01000003">
    <property type="protein sequence ID" value="PWR24610.1"/>
    <property type="molecule type" value="Genomic_DNA"/>
</dbReference>
<dbReference type="RefSeq" id="WP_109904210.1">
    <property type="nucleotide sequence ID" value="NZ_QGLE01000003.1"/>
</dbReference>
<dbReference type="PANTHER" id="PTHR39456">
    <property type="entry name" value="METAL-DEPENDENT HYDROLASE"/>
    <property type="match status" value="1"/>
</dbReference>
<accession>A0A317EES0</accession>
<keyword evidence="2" id="KW-0378">Hydrolase</keyword>
<evidence type="ECO:0000313" key="3">
    <source>
        <dbReference type="Proteomes" id="UP000245461"/>
    </source>
</evidence>
<comment type="caution">
    <text evidence="2">The sequence shown here is derived from an EMBL/GenBank/DDBJ whole genome shotgun (WGS) entry which is preliminary data.</text>
</comment>
<sequence>MTRHKITPRKVAFDWSKTRPQWIEGEAFISHLTNSTHILLPIVEVWFCQVFKEALPHVTDDKVREDVIAFMRQEAIHGAAHKPLIEHFLQHGMDIRDGAARTQRMIDRLLGDPARIFGLLPTGRRLARWWLGTRVGIIAAGEHFTCILGRFILENEELPRLDADPAMMELLRWHGAEEVEHRSVAFDLYKHLTGAPLANRLLVMGFIIPFLTWYWIESTRYLMRQDPALAIKPGFFAEWRRASSRNLIPSARDLLGGSWRFLMPGYDPEKEADTDIALAHLAKSPAVR</sequence>